<dbReference type="Pfam" id="PF21093">
    <property type="entry name" value="Nup188_N-subdom_III"/>
    <property type="match status" value="1"/>
</dbReference>
<evidence type="ECO:0000256" key="9">
    <source>
        <dbReference type="ARBA" id="ARBA00040174"/>
    </source>
</evidence>
<sequence length="2030" mass="225832">MSGESSKRSNLIDVTYAKVHNILSERQEGVNASQIKEDYLIPRKEQLGNISEPFGKPSDASRKKIEGGSVTLPDGVVVRVENADKEFIYALSSKFQIDQVQALILLRSFFYNNGLPTSAESDSSVVVAELVKAITPFYQSERLSIYRCLIPLFRARENVDDFLYPVAVDFLPQLIPDGPKFAESLITEYQRKTTEKLPESMATDPYIASEWAKQNYKEQLLLLEVLFWTMWGYVPCAGPMVVSIYEAMYATDLGRKQQNDRLLLDAESNHLKNDCMALWMLICVEILELENMGEDELVEISDNPARKDIYLASPSSLRRLHEMVTAHATSDYMCVYTAWTYVISRLSAKIGDGKDVPPSYQQFFSSLAPLALSSSYSKDRQAVHTQMINTCLDPNNGLLELLHGLLTASPLFVTSAAWTTGSTVTDPNAIAFRSVLKGLIIAITELRPIELLDNFDGLIEVWIALFGRSQVSSISGICAQFWAADWQHGIARRAIFDVTRSRFPIQLRPLIRLLRAMTGAGFLDTDPLATSRHGEADDVLSPERQTCDTFVFHYFQTLSTFSQVISISACSGPHALYERAQERYHSSIGPAGLTYINLRPIRLPGGSILPARSPGRLLSGDGGDQIVVCWKHEHSGWKVILELLTDYVNRKRLSYGSGGGYQDVNFNRGTSDELLTLGLEEVGVDSSDIGDEGVITDALDLVRSLIHNNPVAAEDLMQALEGGEPVVAHKMTDAQPPDLVELTTMILEETLSRSHERAHAESRSKLITSAMSVLSALLALPKYSHRVWLYIRSTSALFGSDKTAGFASAALATERAGGRYTMTLALLHLVQRLFREAAFSILPNPKLQQVKEEVMLRATRFVHTEIWVEYLGWKYTHIADRFEIGKRITSFYADILEHCPPALEDRPFPTLSQSIAGVLLFKATTSTINPLVASIASGNQLLNALISARRNGDVRRLIFLLESHLRLVRLVLHNRQQLLPPSKHSLLEQSLCARVIGGASAHEDVRSKSDPIDVLATYVKERTIGPLAPIEAMRVLYALCYSLSVSQPSAPTIIGHLSNPEATVAALVRIARHPYDELTLRYTIWNFMALAVDREPALANLFVTGQFRAPSEVLEGRKEGSSNVTPQTALSVARDMLSSWDQIWESNPQLLACIFKFLDAVWQHGLEHKATLESVRNDSQFWDVIVGAACEEVGPVPDYETVSYVQQDNIRRSSLQEPVAMHSYRTIVKSYAVHIIGLDIEMHVQLNGSDKKPAMKPQSFLKMESHLKSQEQFTDLLAEVFPSSYAPQLHDQLIEVLKLSFEGLTLEQLRSQEPVAEREYGDDFSFSVDRLRSRLYAYPVGADDMVDVKDEVEKQLLSINLNLSLTDAQTRLGSSWEFLLRQVSTYLRGDATVRPILLSIAASMSYDIAGEQRAGDMMATIHGTRLSLLLAILEVAWFSSSDKAEEIHSFAELVKNVRGIILNEAQSPAKSFLGTITFPFHRVLLQLLYFCARHSRSLVGRPNALKSEQRLMISALTEASLHLVVDALRVVFVAARSRSDLDLDRDMQLLVVVFEQCTHKDLTHSPTVWLTRCQETDVMRASLDLYTHIDLVGLTDLPLLLARKQPLYAPHILLFHMAIVSNSTAAERFAGEGVLAAYSNNFISSAISSGQIDVTIPELPVERSPAHFVYCSMLSVVAAVIFALGRHNHYFDAEACGFVQLYGDQITRALSWTINDTITMPLLEEIEQVVNLFYAIACSAPSAANSNPVVNNVLRGFTTRALQLLQQLNYAITHPNHLASLFEPVTSEERILVEKGHPSGDPLQRPLITPILHRMFRISCNIVGTLVAITRADDILLTSPDEWPIHEALVVPHSKILLGEPASLGTLLELGNNTLDVLRDLTNRPTGQSLTQISTVVQPSHLTLDVRTAMVTARQNLEELLLYAVTQLAMWLSKPEFDGSTADIDQEDHSMEMQVQRGDVSKERKVTRPATSLAETLRRRMTGGMATDLQALLTKAKPMIAKTDTVLGSKSVDLTQILTNFLHDRISGLA</sequence>
<proteinExistence type="inferred from homology"/>
<reference evidence="12 13" key="1">
    <citation type="journal article" date="2019" name="Nat. Ecol. Evol.">
        <title>Megaphylogeny resolves global patterns of mushroom evolution.</title>
        <authorList>
            <person name="Varga T."/>
            <person name="Krizsan K."/>
            <person name="Foldi C."/>
            <person name="Dima B."/>
            <person name="Sanchez-Garcia M."/>
            <person name="Sanchez-Ramirez S."/>
            <person name="Szollosi G.J."/>
            <person name="Szarkandi J.G."/>
            <person name="Papp V."/>
            <person name="Albert L."/>
            <person name="Andreopoulos W."/>
            <person name="Angelini C."/>
            <person name="Antonin V."/>
            <person name="Barry K.W."/>
            <person name="Bougher N.L."/>
            <person name="Buchanan P."/>
            <person name="Buyck B."/>
            <person name="Bense V."/>
            <person name="Catcheside P."/>
            <person name="Chovatia M."/>
            <person name="Cooper J."/>
            <person name="Damon W."/>
            <person name="Desjardin D."/>
            <person name="Finy P."/>
            <person name="Geml J."/>
            <person name="Haridas S."/>
            <person name="Hughes K."/>
            <person name="Justo A."/>
            <person name="Karasinski D."/>
            <person name="Kautmanova I."/>
            <person name="Kiss B."/>
            <person name="Kocsube S."/>
            <person name="Kotiranta H."/>
            <person name="LaButti K.M."/>
            <person name="Lechner B.E."/>
            <person name="Liimatainen K."/>
            <person name="Lipzen A."/>
            <person name="Lukacs Z."/>
            <person name="Mihaltcheva S."/>
            <person name="Morgado L.N."/>
            <person name="Niskanen T."/>
            <person name="Noordeloos M.E."/>
            <person name="Ohm R.A."/>
            <person name="Ortiz-Santana B."/>
            <person name="Ovrebo C."/>
            <person name="Racz N."/>
            <person name="Riley R."/>
            <person name="Savchenko A."/>
            <person name="Shiryaev A."/>
            <person name="Soop K."/>
            <person name="Spirin V."/>
            <person name="Szebenyi C."/>
            <person name="Tomsovsky M."/>
            <person name="Tulloss R.E."/>
            <person name="Uehling J."/>
            <person name="Grigoriev I.V."/>
            <person name="Vagvolgyi C."/>
            <person name="Papp T."/>
            <person name="Martin F.M."/>
            <person name="Miettinen O."/>
            <person name="Hibbett D.S."/>
            <person name="Nagy L.G."/>
        </authorList>
    </citation>
    <scope>NUCLEOTIDE SEQUENCE [LARGE SCALE GENOMIC DNA]</scope>
    <source>
        <strain evidence="12 13">CBS 166.37</strain>
    </source>
</reference>
<dbReference type="EMBL" id="ML213591">
    <property type="protein sequence ID" value="TFK43979.1"/>
    <property type="molecule type" value="Genomic_DNA"/>
</dbReference>
<dbReference type="PANTHER" id="PTHR31431:SF1">
    <property type="entry name" value="NUCLEOPORIN NUP188"/>
    <property type="match status" value="1"/>
</dbReference>
<dbReference type="OrthoDB" id="102511at2759"/>
<dbReference type="GO" id="GO:0006405">
    <property type="term" value="P:RNA export from nucleus"/>
    <property type="evidence" value="ECO:0007669"/>
    <property type="project" value="TreeGrafter"/>
</dbReference>
<keyword evidence="4" id="KW-0653">Protein transport</keyword>
<dbReference type="InterPro" id="IPR044840">
    <property type="entry name" value="Nup188"/>
</dbReference>
<dbReference type="Gene3D" id="1.25.10.70">
    <property type="match status" value="1"/>
</dbReference>
<comment type="similarity">
    <text evidence="8">Belongs to the Nup188 family.</text>
</comment>
<gene>
    <name evidence="12" type="ORF">BDQ12DRAFT_675891</name>
</gene>
<keyword evidence="2" id="KW-0813">Transport</keyword>
<dbReference type="STRING" id="68775.A0A5C3MEY4"/>
<dbReference type="Proteomes" id="UP000308652">
    <property type="component" value="Unassembled WGS sequence"/>
</dbReference>
<keyword evidence="3" id="KW-0509">mRNA transport</keyword>
<dbReference type="GO" id="GO:0006606">
    <property type="term" value="P:protein import into nucleus"/>
    <property type="evidence" value="ECO:0007669"/>
    <property type="project" value="TreeGrafter"/>
</dbReference>
<evidence type="ECO:0000256" key="3">
    <source>
        <dbReference type="ARBA" id="ARBA00022816"/>
    </source>
</evidence>
<feature type="domain" description="Nucleoporin Nup188 N-terminal subdomain III" evidence="11">
    <location>
        <begin position="738"/>
        <end position="1106"/>
    </location>
</feature>
<protein>
    <recommendedName>
        <fullName evidence="9">Nucleoporin NUP188</fullName>
    </recommendedName>
</protein>
<dbReference type="GO" id="GO:0051028">
    <property type="term" value="P:mRNA transport"/>
    <property type="evidence" value="ECO:0007669"/>
    <property type="project" value="UniProtKB-KW"/>
</dbReference>
<evidence type="ECO:0000256" key="6">
    <source>
        <dbReference type="ARBA" id="ARBA00023132"/>
    </source>
</evidence>
<keyword evidence="7" id="KW-0539">Nucleus</keyword>
<evidence type="ECO:0000256" key="5">
    <source>
        <dbReference type="ARBA" id="ARBA00023010"/>
    </source>
</evidence>
<evidence type="ECO:0000259" key="10">
    <source>
        <dbReference type="Pfam" id="PF10487"/>
    </source>
</evidence>
<evidence type="ECO:0000259" key="11">
    <source>
        <dbReference type="Pfam" id="PF21093"/>
    </source>
</evidence>
<evidence type="ECO:0000256" key="2">
    <source>
        <dbReference type="ARBA" id="ARBA00022448"/>
    </source>
</evidence>
<dbReference type="GO" id="GO:0017056">
    <property type="term" value="F:structural constituent of nuclear pore"/>
    <property type="evidence" value="ECO:0007669"/>
    <property type="project" value="InterPro"/>
</dbReference>
<comment type="subcellular location">
    <subcellularLocation>
        <location evidence="1">Nucleus</location>
        <location evidence="1">Nuclear pore complex</location>
    </subcellularLocation>
</comment>
<evidence type="ECO:0000256" key="4">
    <source>
        <dbReference type="ARBA" id="ARBA00022927"/>
    </source>
</evidence>
<accession>A0A5C3MEY4</accession>
<feature type="domain" description="Nucleoporin Nup188 N-terminal" evidence="10">
    <location>
        <begin position="38"/>
        <end position="355"/>
    </location>
</feature>
<dbReference type="Pfam" id="PF10487">
    <property type="entry name" value="Nup188_N"/>
    <property type="match status" value="1"/>
</dbReference>
<keyword evidence="13" id="KW-1185">Reference proteome</keyword>
<keyword evidence="6" id="KW-0906">Nuclear pore complex</keyword>
<organism evidence="12 13">
    <name type="scientific">Crucibulum laeve</name>
    <dbReference type="NCBI Taxonomy" id="68775"/>
    <lineage>
        <taxon>Eukaryota</taxon>
        <taxon>Fungi</taxon>
        <taxon>Dikarya</taxon>
        <taxon>Basidiomycota</taxon>
        <taxon>Agaricomycotina</taxon>
        <taxon>Agaricomycetes</taxon>
        <taxon>Agaricomycetidae</taxon>
        <taxon>Agaricales</taxon>
        <taxon>Agaricineae</taxon>
        <taxon>Nidulariaceae</taxon>
        <taxon>Crucibulum</taxon>
    </lineage>
</organism>
<dbReference type="PANTHER" id="PTHR31431">
    <property type="entry name" value="NUCLEOPORIN NUP188 HOMOLOG"/>
    <property type="match status" value="1"/>
</dbReference>
<evidence type="ECO:0000313" key="13">
    <source>
        <dbReference type="Proteomes" id="UP000308652"/>
    </source>
</evidence>
<evidence type="ECO:0000256" key="7">
    <source>
        <dbReference type="ARBA" id="ARBA00023242"/>
    </source>
</evidence>
<keyword evidence="5" id="KW-0811">Translocation</keyword>
<evidence type="ECO:0000313" key="12">
    <source>
        <dbReference type="EMBL" id="TFK43979.1"/>
    </source>
</evidence>
<dbReference type="InterPro" id="IPR018864">
    <property type="entry name" value="Nucleoporin_Nup188_N"/>
</dbReference>
<evidence type="ECO:0000256" key="8">
    <source>
        <dbReference type="ARBA" id="ARBA00038387"/>
    </source>
</evidence>
<name>A0A5C3MEY4_9AGAR</name>
<dbReference type="InterPro" id="IPR048883">
    <property type="entry name" value="Nup188_N-subdom_III"/>
</dbReference>
<dbReference type="GO" id="GO:0044611">
    <property type="term" value="C:nuclear pore inner ring"/>
    <property type="evidence" value="ECO:0007669"/>
    <property type="project" value="TreeGrafter"/>
</dbReference>
<evidence type="ECO:0000256" key="1">
    <source>
        <dbReference type="ARBA" id="ARBA00004567"/>
    </source>
</evidence>